<dbReference type="PROSITE" id="PS00045">
    <property type="entry name" value="HISTONE_LIKE"/>
    <property type="match status" value="1"/>
</dbReference>
<dbReference type="EMBL" id="JAHCDA010000003">
    <property type="protein sequence ID" value="MBS7812232.1"/>
    <property type="molecule type" value="Genomic_DNA"/>
</dbReference>
<comment type="function">
    <text evidence="9">This protein is one of the two subunits of integration host factor, a specific DNA-binding protein that functions in genetic recombination as well as in transcriptional and translational control.</text>
</comment>
<comment type="subunit">
    <text evidence="9">Heterodimer of an alpha and a beta chain.</text>
</comment>
<evidence type="ECO:0000256" key="4">
    <source>
        <dbReference type="ARBA" id="ARBA00023015"/>
    </source>
</evidence>
<keyword evidence="6 9" id="KW-0804">Transcription</keyword>
<name>A0ABS5QEW8_9PROT</name>
<dbReference type="CDD" id="cd13836">
    <property type="entry name" value="IHF_B"/>
    <property type="match status" value="1"/>
</dbReference>
<dbReference type="InterPro" id="IPR020816">
    <property type="entry name" value="Histone-like_DNA-bd_CS"/>
</dbReference>
<dbReference type="InterPro" id="IPR005685">
    <property type="entry name" value="IHF_beta"/>
</dbReference>
<dbReference type="Gene3D" id="4.10.520.10">
    <property type="entry name" value="IHF-like DNA-binding proteins"/>
    <property type="match status" value="1"/>
</dbReference>
<evidence type="ECO:0000256" key="8">
    <source>
        <dbReference type="RuleBase" id="RU003939"/>
    </source>
</evidence>
<dbReference type="Pfam" id="PF00216">
    <property type="entry name" value="Bac_DNA_binding"/>
    <property type="match status" value="1"/>
</dbReference>
<evidence type="ECO:0000256" key="6">
    <source>
        <dbReference type="ARBA" id="ARBA00023163"/>
    </source>
</evidence>
<keyword evidence="12" id="KW-1185">Reference proteome</keyword>
<gene>
    <name evidence="11" type="primary">ihfB</name>
    <name evidence="11" type="ORF">KHU32_14880</name>
</gene>
<keyword evidence="4 9" id="KW-0805">Transcription regulation</keyword>
<keyword evidence="3 9" id="KW-0810">Translation regulation</keyword>
<dbReference type="PANTHER" id="PTHR33175:SF5">
    <property type="entry name" value="INTEGRATION HOST FACTOR SUBUNIT BETA"/>
    <property type="match status" value="1"/>
</dbReference>
<evidence type="ECO:0000256" key="9">
    <source>
        <dbReference type="RuleBase" id="RU003941"/>
    </source>
</evidence>
<dbReference type="PANTHER" id="PTHR33175">
    <property type="entry name" value="DNA-BINDING PROTEIN HU"/>
    <property type="match status" value="1"/>
</dbReference>
<evidence type="ECO:0000313" key="11">
    <source>
        <dbReference type="EMBL" id="MBS7812232.1"/>
    </source>
</evidence>
<keyword evidence="5 9" id="KW-0238">DNA-binding</keyword>
<evidence type="ECO:0000256" key="3">
    <source>
        <dbReference type="ARBA" id="ARBA00022845"/>
    </source>
</evidence>
<evidence type="ECO:0000256" key="5">
    <source>
        <dbReference type="ARBA" id="ARBA00023125"/>
    </source>
</evidence>
<dbReference type="NCBIfam" id="NF001222">
    <property type="entry name" value="PRK00199.1"/>
    <property type="match status" value="1"/>
</dbReference>
<keyword evidence="7 9" id="KW-0233">DNA recombination</keyword>
<dbReference type="PRINTS" id="PR01727">
    <property type="entry name" value="DNABINDINGHU"/>
</dbReference>
<sequence length="100" mass="10881">MTKSELIAHLAAQNPHLRQPDIELVVGTIFEEVSAALARGDRVELRGFGAFTTRRRDPRQGRNPRTGEAVAVAGKGMPHFRPGKELRARVNGGQDPGEGE</sequence>
<evidence type="ECO:0000313" key="12">
    <source>
        <dbReference type="Proteomes" id="UP000766336"/>
    </source>
</evidence>
<evidence type="ECO:0000256" key="1">
    <source>
        <dbReference type="ARBA" id="ARBA00010529"/>
    </source>
</evidence>
<dbReference type="InterPro" id="IPR010992">
    <property type="entry name" value="IHF-like_DNA-bd_dom_sf"/>
</dbReference>
<evidence type="ECO:0000256" key="2">
    <source>
        <dbReference type="ARBA" id="ARBA00018700"/>
    </source>
</evidence>
<evidence type="ECO:0000256" key="10">
    <source>
        <dbReference type="SAM" id="MobiDB-lite"/>
    </source>
</evidence>
<dbReference type="SUPFAM" id="SSF47729">
    <property type="entry name" value="IHF-like DNA-binding proteins"/>
    <property type="match status" value="1"/>
</dbReference>
<dbReference type="InterPro" id="IPR000119">
    <property type="entry name" value="Hist_DNA-bd"/>
</dbReference>
<proteinExistence type="inferred from homology"/>
<evidence type="ECO:0000256" key="7">
    <source>
        <dbReference type="ARBA" id="ARBA00023172"/>
    </source>
</evidence>
<dbReference type="NCBIfam" id="TIGR00988">
    <property type="entry name" value="hip"/>
    <property type="match status" value="1"/>
</dbReference>
<comment type="similarity">
    <text evidence="1 8">Belongs to the bacterial histone-like protein family.</text>
</comment>
<protein>
    <recommendedName>
        <fullName evidence="2 9">Integration host factor subunit beta</fullName>
    </recommendedName>
</protein>
<comment type="caution">
    <text evidence="11">The sequence shown here is derived from an EMBL/GenBank/DDBJ whole genome shotgun (WGS) entry which is preliminary data.</text>
</comment>
<dbReference type="SMART" id="SM00411">
    <property type="entry name" value="BHL"/>
    <property type="match status" value="1"/>
</dbReference>
<organism evidence="11 12">
    <name type="scientific">Roseococcus pinisoli</name>
    <dbReference type="NCBI Taxonomy" id="2835040"/>
    <lineage>
        <taxon>Bacteria</taxon>
        <taxon>Pseudomonadati</taxon>
        <taxon>Pseudomonadota</taxon>
        <taxon>Alphaproteobacteria</taxon>
        <taxon>Acetobacterales</taxon>
        <taxon>Roseomonadaceae</taxon>
        <taxon>Roseococcus</taxon>
    </lineage>
</organism>
<accession>A0ABS5QEW8</accession>
<dbReference type="Proteomes" id="UP000766336">
    <property type="component" value="Unassembled WGS sequence"/>
</dbReference>
<dbReference type="RefSeq" id="WP_213670944.1">
    <property type="nucleotide sequence ID" value="NZ_JAHCDA010000003.1"/>
</dbReference>
<reference evidence="11 12" key="1">
    <citation type="submission" date="2021-05" db="EMBL/GenBank/DDBJ databases">
        <title>Roseococcus sp. XZZS9, whole genome shotgun sequencing project.</title>
        <authorList>
            <person name="Zhao G."/>
            <person name="Shen L."/>
        </authorList>
    </citation>
    <scope>NUCLEOTIDE SEQUENCE [LARGE SCALE GENOMIC DNA]</scope>
    <source>
        <strain evidence="11 12">XZZS9</strain>
    </source>
</reference>
<feature type="region of interest" description="Disordered" evidence="10">
    <location>
        <begin position="75"/>
        <end position="100"/>
    </location>
</feature>